<comment type="caution">
    <text evidence="1">The sequence shown here is derived from an EMBL/GenBank/DDBJ whole genome shotgun (WGS) entry which is preliminary data.</text>
</comment>
<proteinExistence type="predicted"/>
<dbReference type="EMBL" id="VYYT01000074">
    <property type="protein sequence ID" value="KAK2771962.1"/>
    <property type="molecule type" value="Genomic_DNA"/>
</dbReference>
<dbReference type="Proteomes" id="UP001281614">
    <property type="component" value="Unassembled WGS sequence"/>
</dbReference>
<name>A0AAD9YNR3_COLKA</name>
<accession>A0AAD9YNR3</accession>
<protein>
    <submittedName>
        <fullName evidence="1">Uncharacterized protein</fullName>
    </submittedName>
</protein>
<gene>
    <name evidence="1" type="ORF">CKAH01_14173</name>
</gene>
<reference evidence="1" key="1">
    <citation type="submission" date="2023-02" db="EMBL/GenBank/DDBJ databases">
        <title>Colletotrichum kahawae CIFC_Que2 genome sequencing and assembly.</title>
        <authorList>
            <person name="Baroncelli R."/>
        </authorList>
    </citation>
    <scope>NUCLEOTIDE SEQUENCE</scope>
    <source>
        <strain evidence="1">CIFC_Que2</strain>
    </source>
</reference>
<dbReference type="AlphaFoldDB" id="A0AAD9YNR3"/>
<keyword evidence="2" id="KW-1185">Reference proteome</keyword>
<sequence>MPTSPEYERLVPLETNLNADVIPMSNYSIRTVAASVGQAVNAVSEFGTFSASMHPIGTENTQAWNSAFASFNQPFPWSFTEDLWSHELRGSVPSFILNNNTVFAQRGESAVCRYIDPIQGTGPTPGATPCASCEDIPSFPSLELSDEDILLAEDFRHVSKITGHERLAQFFQEQNPPAGQVFPEARVIHTFVQLY</sequence>
<evidence type="ECO:0000313" key="2">
    <source>
        <dbReference type="Proteomes" id="UP001281614"/>
    </source>
</evidence>
<organism evidence="1 2">
    <name type="scientific">Colletotrichum kahawae</name>
    <name type="common">Coffee berry disease fungus</name>
    <dbReference type="NCBI Taxonomy" id="34407"/>
    <lineage>
        <taxon>Eukaryota</taxon>
        <taxon>Fungi</taxon>
        <taxon>Dikarya</taxon>
        <taxon>Ascomycota</taxon>
        <taxon>Pezizomycotina</taxon>
        <taxon>Sordariomycetes</taxon>
        <taxon>Hypocreomycetidae</taxon>
        <taxon>Glomerellales</taxon>
        <taxon>Glomerellaceae</taxon>
        <taxon>Colletotrichum</taxon>
        <taxon>Colletotrichum gloeosporioides species complex</taxon>
    </lineage>
</organism>
<evidence type="ECO:0000313" key="1">
    <source>
        <dbReference type="EMBL" id="KAK2771962.1"/>
    </source>
</evidence>